<dbReference type="Proteomes" id="UP000654075">
    <property type="component" value="Unassembled WGS sequence"/>
</dbReference>
<evidence type="ECO:0000313" key="2">
    <source>
        <dbReference type="Proteomes" id="UP000654075"/>
    </source>
</evidence>
<accession>A0A813HNK5</accession>
<organism evidence="1 2">
    <name type="scientific">Polarella glacialis</name>
    <name type="common">Dinoflagellate</name>
    <dbReference type="NCBI Taxonomy" id="89957"/>
    <lineage>
        <taxon>Eukaryota</taxon>
        <taxon>Sar</taxon>
        <taxon>Alveolata</taxon>
        <taxon>Dinophyceae</taxon>
        <taxon>Suessiales</taxon>
        <taxon>Suessiaceae</taxon>
        <taxon>Polarella</taxon>
    </lineage>
</organism>
<evidence type="ECO:0008006" key="3">
    <source>
        <dbReference type="Google" id="ProtNLM"/>
    </source>
</evidence>
<proteinExistence type="predicted"/>
<dbReference type="InterPro" id="IPR029058">
    <property type="entry name" value="AB_hydrolase_fold"/>
</dbReference>
<dbReference type="SUPFAM" id="SSF53474">
    <property type="entry name" value="alpha/beta-Hydrolases"/>
    <property type="match status" value="1"/>
</dbReference>
<dbReference type="EMBL" id="CAJNNV010032344">
    <property type="protein sequence ID" value="CAE8639677.1"/>
    <property type="molecule type" value="Genomic_DNA"/>
</dbReference>
<gene>
    <name evidence="1" type="ORF">PGLA1383_LOCUS54693</name>
</gene>
<dbReference type="Gene3D" id="3.40.50.1820">
    <property type="entry name" value="alpha/beta hydrolase"/>
    <property type="match status" value="1"/>
</dbReference>
<dbReference type="AlphaFoldDB" id="A0A813HNK5"/>
<comment type="caution">
    <text evidence="1">The sequence shown here is derived from an EMBL/GenBank/DDBJ whole genome shotgun (WGS) entry which is preliminary data.</text>
</comment>
<evidence type="ECO:0000313" key="1">
    <source>
        <dbReference type="EMBL" id="CAE8639677.1"/>
    </source>
</evidence>
<reference evidence="1" key="1">
    <citation type="submission" date="2021-02" db="EMBL/GenBank/DDBJ databases">
        <authorList>
            <person name="Dougan E. K."/>
            <person name="Rhodes N."/>
            <person name="Thang M."/>
            <person name="Chan C."/>
        </authorList>
    </citation>
    <scope>NUCLEOTIDE SEQUENCE</scope>
</reference>
<dbReference type="OrthoDB" id="424610at2759"/>
<sequence>MFAFLLDLCNADATVVSTPGLDVRHEMVTVMGRPAYIYRPNQTVMKRPSAGIFVLHGSGGVPSDMYGLGFEDAADANSFLVVYPAMASSRADEWGYTSDIPYFEALAHFLTKEPYRLDPERAFVCGHSAGGSMSLFLQNEMDVFASGGAVEAAVGHLESWNMSKSGHRSMVIWNHADPVLEEYAPNGGEPAYYNLTISTLRRHGTQTYSSRTPLPTSASVVSAEILTYLQILRQSFRCSVSGAILALTNGPVHLGRALEPLRHWFLFSSEMVR</sequence>
<keyword evidence="2" id="KW-1185">Reference proteome</keyword>
<name>A0A813HNK5_POLGL</name>
<protein>
    <recommendedName>
        <fullName evidence="3">Feruloyl esterase</fullName>
    </recommendedName>
</protein>